<comment type="caution">
    <text evidence="1">The sequence shown here is derived from an EMBL/GenBank/DDBJ whole genome shotgun (WGS) entry which is preliminary data.</text>
</comment>
<protein>
    <submittedName>
        <fullName evidence="1">Uncharacterized protein</fullName>
    </submittedName>
</protein>
<name>A0AA43KG49_9CYAN</name>
<sequence length="146" mass="17392">MTFVGVKKYLSVTDLLSLIKKFAIEPSYYFLRWTHEVSKHWEERPEEKHFPMLEGQMFNKQCELRWKHKPKNGYEVLLLSIGGEEPDFIKIGESWQIQEREAHLISPENKRFPKSLPPPKEDMAQRYFVDEKTATVHFVALTINRK</sequence>
<proteinExistence type="predicted"/>
<gene>
    <name evidence="1" type="ORF">NWP23_16395</name>
</gene>
<dbReference type="AlphaFoldDB" id="A0AA43KG49"/>
<evidence type="ECO:0000313" key="2">
    <source>
        <dbReference type="Proteomes" id="UP001159370"/>
    </source>
</evidence>
<dbReference type="Proteomes" id="UP001159370">
    <property type="component" value="Unassembled WGS sequence"/>
</dbReference>
<dbReference type="RefSeq" id="WP_280656480.1">
    <property type="nucleotide sequence ID" value="NZ_JANQDL010000105.1"/>
</dbReference>
<organism evidence="1 2">
    <name type="scientific">Umezakia ovalisporum FSS-62</name>
    <dbReference type="NCBI Taxonomy" id="2971776"/>
    <lineage>
        <taxon>Bacteria</taxon>
        <taxon>Bacillati</taxon>
        <taxon>Cyanobacteriota</taxon>
        <taxon>Cyanophyceae</taxon>
        <taxon>Nostocales</taxon>
        <taxon>Nodulariaceae</taxon>
        <taxon>Umezakia</taxon>
    </lineage>
</organism>
<dbReference type="GeneID" id="83683590"/>
<accession>A0AA43KG49</accession>
<reference evidence="1 2" key="1">
    <citation type="journal article" date="2023" name="J. Phycol.">
        <title>Chrysosporum ovalisporum is synonymous with the true-branching cyanobacterium Umezakia natans (Nostocales/Aphanizomenonaceae).</title>
        <authorList>
            <person name="McGregor G.B."/>
            <person name="Sendall B.C."/>
            <person name="Niiyama Y."/>
            <person name="Tuji A."/>
            <person name="Willis A."/>
        </authorList>
    </citation>
    <scope>NUCLEOTIDE SEQUENCE [LARGE SCALE GENOMIC DNA]</scope>
    <source>
        <strain evidence="1 2">FSS-62</strain>
    </source>
</reference>
<evidence type="ECO:0000313" key="1">
    <source>
        <dbReference type="EMBL" id="MDH6065306.1"/>
    </source>
</evidence>
<dbReference type="EMBL" id="JANQDL010000105">
    <property type="protein sequence ID" value="MDH6065306.1"/>
    <property type="molecule type" value="Genomic_DNA"/>
</dbReference>